<sequence length="117" mass="13349">MMRAMWGLLTKKIQTIQIYSLSMILITLATKTKAINIQPWPMGCKESLAKFCSVAKKLKYLPNSKAEFIEICIEKECKTPHKVERDVQTRWNSILIQVNSILRCEASMSALESAQLT</sequence>
<proteinExistence type="predicted"/>
<dbReference type="AlphaFoldDB" id="A0A0L0VAH8"/>
<dbReference type="EMBL" id="AJIL01000084">
    <property type="protein sequence ID" value="KNE96300.1"/>
    <property type="molecule type" value="Genomic_DNA"/>
</dbReference>
<reference evidence="2" key="1">
    <citation type="submission" date="2014-03" db="EMBL/GenBank/DDBJ databases">
        <title>The Genome Sequence of Puccinia striiformis f. sp. tritici PST-78.</title>
        <authorList>
            <consortium name="The Broad Institute Genome Sequencing Platform"/>
            <person name="Cuomo C."/>
            <person name="Hulbert S."/>
            <person name="Chen X."/>
            <person name="Walker B."/>
            <person name="Young S.K."/>
            <person name="Zeng Q."/>
            <person name="Gargeya S."/>
            <person name="Fitzgerald M."/>
            <person name="Haas B."/>
            <person name="Abouelleil A."/>
            <person name="Alvarado L."/>
            <person name="Arachchi H.M."/>
            <person name="Berlin A.M."/>
            <person name="Chapman S.B."/>
            <person name="Goldberg J."/>
            <person name="Griggs A."/>
            <person name="Gujja S."/>
            <person name="Hansen M."/>
            <person name="Howarth C."/>
            <person name="Imamovic A."/>
            <person name="Larimer J."/>
            <person name="McCowan C."/>
            <person name="Montmayeur A."/>
            <person name="Murphy C."/>
            <person name="Neiman D."/>
            <person name="Pearson M."/>
            <person name="Priest M."/>
            <person name="Roberts A."/>
            <person name="Saif S."/>
            <person name="Shea T."/>
            <person name="Sisk P."/>
            <person name="Sykes S."/>
            <person name="Wortman J."/>
            <person name="Nusbaum C."/>
            <person name="Birren B."/>
        </authorList>
    </citation>
    <scope>NUCLEOTIDE SEQUENCE [LARGE SCALE GENOMIC DNA]</scope>
    <source>
        <strain evidence="2">race PST-78</strain>
    </source>
</reference>
<organism evidence="1 2">
    <name type="scientific">Puccinia striiformis f. sp. tritici PST-78</name>
    <dbReference type="NCBI Taxonomy" id="1165861"/>
    <lineage>
        <taxon>Eukaryota</taxon>
        <taxon>Fungi</taxon>
        <taxon>Dikarya</taxon>
        <taxon>Basidiomycota</taxon>
        <taxon>Pucciniomycotina</taxon>
        <taxon>Pucciniomycetes</taxon>
        <taxon>Pucciniales</taxon>
        <taxon>Pucciniaceae</taxon>
        <taxon>Puccinia</taxon>
    </lineage>
</organism>
<protein>
    <submittedName>
        <fullName evidence="1">Uncharacterized protein</fullName>
    </submittedName>
</protein>
<comment type="caution">
    <text evidence="1">The sequence shown here is derived from an EMBL/GenBank/DDBJ whole genome shotgun (WGS) entry which is preliminary data.</text>
</comment>
<evidence type="ECO:0000313" key="1">
    <source>
        <dbReference type="EMBL" id="KNE96300.1"/>
    </source>
</evidence>
<dbReference type="Proteomes" id="UP000054564">
    <property type="component" value="Unassembled WGS sequence"/>
</dbReference>
<evidence type="ECO:0000313" key="2">
    <source>
        <dbReference type="Proteomes" id="UP000054564"/>
    </source>
</evidence>
<name>A0A0L0VAH8_9BASI</name>
<gene>
    <name evidence="1" type="ORF">PSTG_10419</name>
</gene>
<keyword evidence="2" id="KW-1185">Reference proteome</keyword>
<accession>A0A0L0VAH8</accession>